<evidence type="ECO:0000313" key="3">
    <source>
        <dbReference type="Proteomes" id="UP001159364"/>
    </source>
</evidence>
<keyword evidence="3" id="KW-1185">Reference proteome</keyword>
<protein>
    <recommendedName>
        <fullName evidence="4">Late embryogenesis abundant protein</fullName>
    </recommendedName>
</protein>
<evidence type="ECO:0000256" key="1">
    <source>
        <dbReference type="SAM" id="MobiDB-lite"/>
    </source>
</evidence>
<sequence length="164" mass="18023">MAESVLYLLRSLGAPGFSFPLSQGNFRCSAIISRQLIILYNEKQGYMIICNIWQACLRKDLTSMAFEPPKQAANEAKKVGEELKNKAASAADDATQKTKDAAGNVSRAAQDLSEKAKQTVQDAWGTVKDTTERIKDTVTGKAEESKEFIKENAEAAKRSMNTKN</sequence>
<comment type="caution">
    <text evidence="2">The sequence shown here is derived from an EMBL/GenBank/DDBJ whole genome shotgun (WGS) entry which is preliminary data.</text>
</comment>
<dbReference type="EMBL" id="JAIWQS010000012">
    <property type="protein sequence ID" value="KAJ8749531.1"/>
    <property type="molecule type" value="Genomic_DNA"/>
</dbReference>
<dbReference type="AlphaFoldDB" id="A0AAV8SBC4"/>
<evidence type="ECO:0008006" key="4">
    <source>
        <dbReference type="Google" id="ProtNLM"/>
    </source>
</evidence>
<feature type="compositionally biased region" description="Basic and acidic residues" evidence="1">
    <location>
        <begin position="129"/>
        <end position="157"/>
    </location>
</feature>
<proteinExistence type="predicted"/>
<evidence type="ECO:0000313" key="2">
    <source>
        <dbReference type="EMBL" id="KAJ8749531.1"/>
    </source>
</evidence>
<reference evidence="2 3" key="1">
    <citation type="submission" date="2021-09" db="EMBL/GenBank/DDBJ databases">
        <title>Genomic insights and catalytic innovation underlie evolution of tropane alkaloids biosynthesis.</title>
        <authorList>
            <person name="Wang Y.-J."/>
            <person name="Tian T."/>
            <person name="Huang J.-P."/>
            <person name="Huang S.-X."/>
        </authorList>
    </citation>
    <scope>NUCLEOTIDE SEQUENCE [LARGE SCALE GENOMIC DNA]</scope>
    <source>
        <strain evidence="2">KIB-2018</strain>
        <tissue evidence="2">Leaf</tissue>
    </source>
</reference>
<organism evidence="2 3">
    <name type="scientific">Erythroxylum novogranatense</name>
    <dbReference type="NCBI Taxonomy" id="1862640"/>
    <lineage>
        <taxon>Eukaryota</taxon>
        <taxon>Viridiplantae</taxon>
        <taxon>Streptophyta</taxon>
        <taxon>Embryophyta</taxon>
        <taxon>Tracheophyta</taxon>
        <taxon>Spermatophyta</taxon>
        <taxon>Magnoliopsida</taxon>
        <taxon>eudicotyledons</taxon>
        <taxon>Gunneridae</taxon>
        <taxon>Pentapetalae</taxon>
        <taxon>rosids</taxon>
        <taxon>fabids</taxon>
        <taxon>Malpighiales</taxon>
        <taxon>Erythroxylaceae</taxon>
        <taxon>Erythroxylum</taxon>
    </lineage>
</organism>
<accession>A0AAV8SBC4</accession>
<feature type="region of interest" description="Disordered" evidence="1">
    <location>
        <begin position="84"/>
        <end position="164"/>
    </location>
</feature>
<dbReference type="SUPFAM" id="SSF58113">
    <property type="entry name" value="Apolipoprotein A-I"/>
    <property type="match status" value="1"/>
</dbReference>
<gene>
    <name evidence="2" type="ORF">K2173_025726</name>
</gene>
<name>A0AAV8SBC4_9ROSI</name>
<dbReference type="Proteomes" id="UP001159364">
    <property type="component" value="Linkage Group LG12"/>
</dbReference>
<dbReference type="Gene3D" id="1.20.120.20">
    <property type="entry name" value="Apolipoprotein"/>
    <property type="match status" value="1"/>
</dbReference>